<keyword evidence="3" id="KW-0472">Membrane</keyword>
<keyword evidence="6" id="KW-1185">Reference proteome</keyword>
<feature type="domain" description="Major facilitator superfamily (MFS) profile" evidence="4">
    <location>
        <begin position="182"/>
        <end position="394"/>
    </location>
</feature>
<keyword evidence="3" id="KW-0812">Transmembrane</keyword>
<feature type="transmembrane region" description="Helical" evidence="3">
    <location>
        <begin position="332"/>
        <end position="352"/>
    </location>
</feature>
<dbReference type="PANTHER" id="PTHR11360">
    <property type="entry name" value="MONOCARBOXYLATE TRANSPORTER"/>
    <property type="match status" value="1"/>
</dbReference>
<comment type="subcellular location">
    <subcellularLocation>
        <location evidence="1">Membrane</location>
        <topology evidence="1">Multi-pass membrane protein</topology>
    </subcellularLocation>
</comment>
<dbReference type="InterPro" id="IPR020846">
    <property type="entry name" value="MFS_dom"/>
</dbReference>
<feature type="transmembrane region" description="Helical" evidence="3">
    <location>
        <begin position="364"/>
        <end position="382"/>
    </location>
</feature>
<feature type="transmembrane region" description="Helical" evidence="3">
    <location>
        <begin position="270"/>
        <end position="288"/>
    </location>
</feature>
<evidence type="ECO:0000256" key="3">
    <source>
        <dbReference type="SAM" id="Phobius"/>
    </source>
</evidence>
<dbReference type="GO" id="GO:0016020">
    <property type="term" value="C:membrane"/>
    <property type="evidence" value="ECO:0007669"/>
    <property type="project" value="UniProtKB-SubCell"/>
</dbReference>
<dbReference type="PROSITE" id="PS50850">
    <property type="entry name" value="MFS"/>
    <property type="match status" value="1"/>
</dbReference>
<name>A0A4P9Y7Z8_9FUNG</name>
<evidence type="ECO:0000256" key="2">
    <source>
        <dbReference type="ARBA" id="ARBA00006727"/>
    </source>
</evidence>
<keyword evidence="3" id="KW-1133">Transmembrane helix</keyword>
<feature type="transmembrane region" description="Helical" evidence="3">
    <location>
        <begin position="61"/>
        <end position="82"/>
    </location>
</feature>
<dbReference type="InterPro" id="IPR050327">
    <property type="entry name" value="Proton-linked_MCT"/>
</dbReference>
<feature type="transmembrane region" description="Helical" evidence="3">
    <location>
        <begin position="20"/>
        <end position="41"/>
    </location>
</feature>
<dbReference type="Pfam" id="PF07690">
    <property type="entry name" value="MFS_1"/>
    <property type="match status" value="2"/>
</dbReference>
<gene>
    <name evidence="5" type="ORF">BJ684DRAFT_7884</name>
</gene>
<comment type="similarity">
    <text evidence="2">Belongs to the major facilitator superfamily. Monocarboxylate porter (TC 2.A.1.13) family.</text>
</comment>
<feature type="transmembrane region" description="Helical" evidence="3">
    <location>
        <begin position="240"/>
        <end position="258"/>
    </location>
</feature>
<dbReference type="AlphaFoldDB" id="A0A4P9Y7Z8"/>
<dbReference type="GO" id="GO:0022857">
    <property type="term" value="F:transmembrane transporter activity"/>
    <property type="evidence" value="ECO:0007669"/>
    <property type="project" value="InterPro"/>
</dbReference>
<dbReference type="SUPFAM" id="SSF103473">
    <property type="entry name" value="MFS general substrate transporter"/>
    <property type="match status" value="1"/>
</dbReference>
<dbReference type="PANTHER" id="PTHR11360:SF284">
    <property type="entry name" value="EG:103B4.3 PROTEIN-RELATED"/>
    <property type="match status" value="1"/>
</dbReference>
<dbReference type="InterPro" id="IPR011701">
    <property type="entry name" value="MFS"/>
</dbReference>
<feature type="transmembrane region" description="Helical" evidence="3">
    <location>
        <begin position="294"/>
        <end position="320"/>
    </location>
</feature>
<reference evidence="6" key="1">
    <citation type="journal article" date="2018" name="Nat. Microbiol.">
        <title>Leveraging single-cell genomics to expand the fungal tree of life.</title>
        <authorList>
            <person name="Ahrendt S.R."/>
            <person name="Quandt C.A."/>
            <person name="Ciobanu D."/>
            <person name="Clum A."/>
            <person name="Salamov A."/>
            <person name="Andreopoulos B."/>
            <person name="Cheng J.F."/>
            <person name="Woyke T."/>
            <person name="Pelin A."/>
            <person name="Henrissat B."/>
            <person name="Reynolds N.K."/>
            <person name="Benny G.L."/>
            <person name="Smith M.E."/>
            <person name="James T.Y."/>
            <person name="Grigoriev I.V."/>
        </authorList>
    </citation>
    <scope>NUCLEOTIDE SEQUENCE [LARGE SCALE GENOMIC DNA]</scope>
</reference>
<dbReference type="EMBL" id="KZ987778">
    <property type="protein sequence ID" value="RKP14894.1"/>
    <property type="molecule type" value="Genomic_DNA"/>
</dbReference>
<feature type="transmembrane region" description="Helical" evidence="3">
    <location>
        <begin position="205"/>
        <end position="225"/>
    </location>
</feature>
<evidence type="ECO:0000313" key="6">
    <source>
        <dbReference type="Proteomes" id="UP000267251"/>
    </source>
</evidence>
<protein>
    <submittedName>
        <fullName evidence="5">Major facilitator superfamily domain-containing protein</fullName>
    </submittedName>
</protein>
<proteinExistence type="inferred from homology"/>
<dbReference type="OrthoDB" id="2213137at2759"/>
<feature type="transmembrane region" description="Helical" evidence="3">
    <location>
        <begin position="118"/>
        <end position="137"/>
    </location>
</feature>
<sequence>MDPSYIEPGALYPSDHHLGWLFGVLPTFLATFVIFGYNYTFGIYQRYYQTGPYSDPSITSTQLTLIGCLGTGTIYLLGPIVGRIVERWGVKPPLLLSAILCFLGLFLASLATQLWQLYLAQGILYGIGGSFAFYATISLSSQWFRHRRGLAGGIAYSGSGIGGIVYSETAKALLAHDPMTGHIWALRTVGLTSFLDLSMLRDPTFCILAFMGCLCTFGFLGPFFLSPSYATFVGLSTADGATLSTILSAVSGVGRIFLGLTADRFGKLNSLFICTLVGGLVCMVYWPFAHTFPALIGFMILYGLFGGGFIGLLPVVVAVFVRPERLANAMGVLFCVQALGFYTGTLIATAILDSTAPDTDYLPAMMYCGAVTVAASILVLWLKFRVNRSPWVFV</sequence>
<dbReference type="Gene3D" id="1.20.1250.20">
    <property type="entry name" value="MFS general substrate transporter like domains"/>
    <property type="match status" value="2"/>
</dbReference>
<evidence type="ECO:0000313" key="5">
    <source>
        <dbReference type="EMBL" id="RKP14894.1"/>
    </source>
</evidence>
<organism evidence="5 6">
    <name type="scientific">Piptocephalis cylindrospora</name>
    <dbReference type="NCBI Taxonomy" id="1907219"/>
    <lineage>
        <taxon>Eukaryota</taxon>
        <taxon>Fungi</taxon>
        <taxon>Fungi incertae sedis</taxon>
        <taxon>Zoopagomycota</taxon>
        <taxon>Zoopagomycotina</taxon>
        <taxon>Zoopagomycetes</taxon>
        <taxon>Zoopagales</taxon>
        <taxon>Piptocephalidaceae</taxon>
        <taxon>Piptocephalis</taxon>
    </lineage>
</organism>
<evidence type="ECO:0000256" key="1">
    <source>
        <dbReference type="ARBA" id="ARBA00004141"/>
    </source>
</evidence>
<feature type="transmembrane region" description="Helical" evidence="3">
    <location>
        <begin position="94"/>
        <end position="112"/>
    </location>
</feature>
<accession>A0A4P9Y7Z8</accession>
<evidence type="ECO:0000259" key="4">
    <source>
        <dbReference type="PROSITE" id="PS50850"/>
    </source>
</evidence>
<dbReference type="Proteomes" id="UP000267251">
    <property type="component" value="Unassembled WGS sequence"/>
</dbReference>
<dbReference type="InterPro" id="IPR036259">
    <property type="entry name" value="MFS_trans_sf"/>
</dbReference>